<accession>A0A146KF42</accession>
<dbReference type="Gene3D" id="2.60.120.10">
    <property type="entry name" value="Jelly Rolls"/>
    <property type="match status" value="1"/>
</dbReference>
<protein>
    <submittedName>
        <fullName evidence="2">Cyclic nucleotide-binding domain-containing protein</fullName>
    </submittedName>
</protein>
<proteinExistence type="predicted"/>
<dbReference type="Pfam" id="PF00027">
    <property type="entry name" value="cNMP_binding"/>
    <property type="match status" value="1"/>
</dbReference>
<reference evidence="2" key="1">
    <citation type="submission" date="2015-07" db="EMBL/GenBank/DDBJ databases">
        <title>Adaptation to a free-living lifestyle via gene acquisitions in the diplomonad Trepomonas sp. PC1.</title>
        <authorList>
            <person name="Xu F."/>
            <person name="Jerlstrom-Hultqvist J."/>
            <person name="Kolisko M."/>
            <person name="Simpson A.G.B."/>
            <person name="Roger A.J."/>
            <person name="Svard S.G."/>
            <person name="Andersson J.O."/>
        </authorList>
    </citation>
    <scope>NUCLEOTIDE SEQUENCE</scope>
    <source>
        <strain evidence="2">PC1</strain>
    </source>
</reference>
<dbReference type="InterPro" id="IPR014710">
    <property type="entry name" value="RmlC-like_jellyroll"/>
</dbReference>
<dbReference type="PANTHER" id="PTHR23011">
    <property type="entry name" value="CYCLIC NUCLEOTIDE-BINDING DOMAIN CONTAINING PROTEIN"/>
    <property type="match status" value="1"/>
</dbReference>
<sequence>QNPHLTDIIVNEVINVALDKPDNMKKILSTNLSDIQNFIAPRDIGDPCLNCAISQCPLLNKRKLHKYDFKLQDFEQQTEIIKQDDFCDNIYIIKEGSCGVYFNEQLINVLNQGDFFGELGFQYGCKRRASVVSLSHCQIFVLEGYKLGYSVRQHKFFKNITITNEFEVIISNQQVTIKYLQPNSEQEFVSKIELQGSMINESPKQLQEQELEYTAPPTVSFVQSMIQYEKLIIYITRGKRVFKVDVVL</sequence>
<dbReference type="InterPro" id="IPR018490">
    <property type="entry name" value="cNMP-bd_dom_sf"/>
</dbReference>
<evidence type="ECO:0000259" key="1">
    <source>
        <dbReference type="PROSITE" id="PS50042"/>
    </source>
</evidence>
<dbReference type="AlphaFoldDB" id="A0A146KF42"/>
<feature type="non-terminal residue" evidence="2">
    <location>
        <position position="1"/>
    </location>
</feature>
<dbReference type="InterPro" id="IPR000595">
    <property type="entry name" value="cNMP-bd_dom"/>
</dbReference>
<dbReference type="EMBL" id="GDID01002490">
    <property type="protein sequence ID" value="JAP94116.1"/>
    <property type="molecule type" value="Transcribed_RNA"/>
</dbReference>
<organism evidence="2">
    <name type="scientific">Trepomonas sp. PC1</name>
    <dbReference type="NCBI Taxonomy" id="1076344"/>
    <lineage>
        <taxon>Eukaryota</taxon>
        <taxon>Metamonada</taxon>
        <taxon>Diplomonadida</taxon>
        <taxon>Hexamitidae</taxon>
        <taxon>Hexamitinae</taxon>
        <taxon>Trepomonas</taxon>
    </lineage>
</organism>
<dbReference type="SUPFAM" id="SSF51206">
    <property type="entry name" value="cAMP-binding domain-like"/>
    <property type="match status" value="1"/>
</dbReference>
<dbReference type="PROSITE" id="PS50042">
    <property type="entry name" value="CNMP_BINDING_3"/>
    <property type="match status" value="1"/>
</dbReference>
<evidence type="ECO:0000313" key="2">
    <source>
        <dbReference type="EMBL" id="JAP94116.1"/>
    </source>
</evidence>
<gene>
    <name evidence="2" type="ORF">TPC1_13348</name>
</gene>
<dbReference type="SMART" id="SM00100">
    <property type="entry name" value="cNMP"/>
    <property type="match status" value="1"/>
</dbReference>
<dbReference type="PANTHER" id="PTHR23011:SF28">
    <property type="entry name" value="CYCLIC NUCLEOTIDE-BINDING DOMAIN CONTAINING PROTEIN"/>
    <property type="match status" value="1"/>
</dbReference>
<feature type="domain" description="Cyclic nucleotide-binding" evidence="1">
    <location>
        <begin position="74"/>
        <end position="143"/>
    </location>
</feature>
<dbReference type="CDD" id="cd00038">
    <property type="entry name" value="CAP_ED"/>
    <property type="match status" value="1"/>
</dbReference>
<name>A0A146KF42_9EUKA</name>